<dbReference type="EMBL" id="GBXM01040549">
    <property type="protein sequence ID" value="JAH68028.1"/>
    <property type="molecule type" value="Transcribed_RNA"/>
</dbReference>
<evidence type="ECO:0000313" key="1">
    <source>
        <dbReference type="EMBL" id="JAH68028.1"/>
    </source>
</evidence>
<dbReference type="AlphaFoldDB" id="A0A0E9USS5"/>
<reference evidence="1" key="2">
    <citation type="journal article" date="2015" name="Fish Shellfish Immunol.">
        <title>Early steps in the European eel (Anguilla anguilla)-Vibrio vulnificus interaction in the gills: Role of the RtxA13 toxin.</title>
        <authorList>
            <person name="Callol A."/>
            <person name="Pajuelo D."/>
            <person name="Ebbesson L."/>
            <person name="Teles M."/>
            <person name="MacKenzie S."/>
            <person name="Amaro C."/>
        </authorList>
    </citation>
    <scope>NUCLEOTIDE SEQUENCE</scope>
</reference>
<reference evidence="1" key="1">
    <citation type="submission" date="2014-11" db="EMBL/GenBank/DDBJ databases">
        <authorList>
            <person name="Amaro Gonzalez C."/>
        </authorList>
    </citation>
    <scope>NUCLEOTIDE SEQUENCE</scope>
</reference>
<proteinExistence type="predicted"/>
<dbReference type="EMBL" id="GBXM01051606">
    <property type="protein sequence ID" value="JAH56971.1"/>
    <property type="molecule type" value="Transcribed_RNA"/>
</dbReference>
<sequence>MPLQGNITIGFTVNKLSILTFFPKDLICSQVQNFRSTLMHPN</sequence>
<protein>
    <submittedName>
        <fullName evidence="1">Uncharacterized protein</fullName>
    </submittedName>
</protein>
<accession>A0A0E9USS5</accession>
<name>A0A0E9USS5_ANGAN</name>
<dbReference type="EMBL" id="GBXM01059339">
    <property type="protein sequence ID" value="JAH49238.1"/>
    <property type="molecule type" value="Transcribed_RNA"/>
</dbReference>
<organism evidence="1">
    <name type="scientific">Anguilla anguilla</name>
    <name type="common">European freshwater eel</name>
    <name type="synonym">Muraena anguilla</name>
    <dbReference type="NCBI Taxonomy" id="7936"/>
    <lineage>
        <taxon>Eukaryota</taxon>
        <taxon>Metazoa</taxon>
        <taxon>Chordata</taxon>
        <taxon>Craniata</taxon>
        <taxon>Vertebrata</taxon>
        <taxon>Euteleostomi</taxon>
        <taxon>Actinopterygii</taxon>
        <taxon>Neopterygii</taxon>
        <taxon>Teleostei</taxon>
        <taxon>Anguilliformes</taxon>
        <taxon>Anguillidae</taxon>
        <taxon>Anguilla</taxon>
    </lineage>
</organism>